<proteinExistence type="inferred from homology"/>
<evidence type="ECO:0000256" key="3">
    <source>
        <dbReference type="ARBA" id="ARBA00022692"/>
    </source>
</evidence>
<dbReference type="GO" id="GO:0006506">
    <property type="term" value="P:GPI anchor biosynthetic process"/>
    <property type="evidence" value="ECO:0007669"/>
    <property type="project" value="TreeGrafter"/>
</dbReference>
<feature type="transmembrane region" description="Helical" evidence="6">
    <location>
        <begin position="206"/>
        <end position="225"/>
    </location>
</feature>
<evidence type="ECO:0000256" key="5">
    <source>
        <dbReference type="ARBA" id="ARBA00023136"/>
    </source>
</evidence>
<dbReference type="Proteomes" id="UP001050691">
    <property type="component" value="Unassembled WGS sequence"/>
</dbReference>
<keyword evidence="8" id="KW-1185">Reference proteome</keyword>
<dbReference type="AlphaFoldDB" id="A0AAV5A4J0"/>
<protein>
    <recommendedName>
        <fullName evidence="9">Glycerol uptake protein 1</fullName>
    </recommendedName>
</protein>
<dbReference type="Gene3D" id="3.40.50.720">
    <property type="entry name" value="NAD(P)-binding Rossmann-like Domain"/>
    <property type="match status" value="1"/>
</dbReference>
<feature type="transmembrane region" description="Helical" evidence="6">
    <location>
        <begin position="451"/>
        <end position="475"/>
    </location>
</feature>
<feature type="transmembrane region" description="Helical" evidence="6">
    <location>
        <begin position="383"/>
        <end position="404"/>
    </location>
</feature>
<evidence type="ECO:0000256" key="4">
    <source>
        <dbReference type="ARBA" id="ARBA00022989"/>
    </source>
</evidence>
<reference evidence="7" key="1">
    <citation type="submission" date="2021-10" db="EMBL/GenBank/DDBJ databases">
        <title>De novo Genome Assembly of Clathrus columnatus (Basidiomycota, Fungi) Using Illumina and Nanopore Sequence Data.</title>
        <authorList>
            <person name="Ogiso-Tanaka E."/>
            <person name="Itagaki H."/>
            <person name="Hosoya T."/>
            <person name="Hosaka K."/>
        </authorList>
    </citation>
    <scope>NUCLEOTIDE SEQUENCE</scope>
    <source>
        <strain evidence="7">MO-923</strain>
    </source>
</reference>
<feature type="transmembrane region" description="Helical" evidence="6">
    <location>
        <begin position="482"/>
        <end position="501"/>
    </location>
</feature>
<evidence type="ECO:0000313" key="8">
    <source>
        <dbReference type="Proteomes" id="UP001050691"/>
    </source>
</evidence>
<feature type="transmembrane region" description="Helical" evidence="6">
    <location>
        <begin position="164"/>
        <end position="194"/>
    </location>
</feature>
<feature type="transmembrane region" description="Helical" evidence="6">
    <location>
        <begin position="513"/>
        <end position="541"/>
    </location>
</feature>
<organism evidence="7 8">
    <name type="scientific">Clathrus columnatus</name>
    <dbReference type="NCBI Taxonomy" id="1419009"/>
    <lineage>
        <taxon>Eukaryota</taxon>
        <taxon>Fungi</taxon>
        <taxon>Dikarya</taxon>
        <taxon>Basidiomycota</taxon>
        <taxon>Agaricomycotina</taxon>
        <taxon>Agaricomycetes</taxon>
        <taxon>Phallomycetidae</taxon>
        <taxon>Phallales</taxon>
        <taxon>Clathraceae</taxon>
        <taxon>Clathrus</taxon>
    </lineage>
</organism>
<dbReference type="Pfam" id="PF03062">
    <property type="entry name" value="MBOAT"/>
    <property type="match status" value="1"/>
</dbReference>
<evidence type="ECO:0000256" key="1">
    <source>
        <dbReference type="ARBA" id="ARBA00004141"/>
    </source>
</evidence>
<accession>A0AAV5A4J0</accession>
<dbReference type="GO" id="GO:0008374">
    <property type="term" value="F:O-acyltransferase activity"/>
    <property type="evidence" value="ECO:0007669"/>
    <property type="project" value="TreeGrafter"/>
</dbReference>
<dbReference type="InterPro" id="IPR036291">
    <property type="entry name" value="NAD(P)-bd_dom_sf"/>
</dbReference>
<dbReference type="GO" id="GO:0016020">
    <property type="term" value="C:membrane"/>
    <property type="evidence" value="ECO:0007669"/>
    <property type="project" value="UniProtKB-SubCell"/>
</dbReference>
<feature type="transmembrane region" description="Helical" evidence="6">
    <location>
        <begin position="67"/>
        <end position="86"/>
    </location>
</feature>
<keyword evidence="4 6" id="KW-1133">Transmembrane helix</keyword>
<feature type="transmembrane region" description="Helical" evidence="6">
    <location>
        <begin position="127"/>
        <end position="144"/>
    </location>
</feature>
<dbReference type="PRINTS" id="PR00081">
    <property type="entry name" value="GDHRDH"/>
</dbReference>
<comment type="subcellular location">
    <subcellularLocation>
        <location evidence="1">Membrane</location>
        <topology evidence="1">Multi-pass membrane protein</topology>
    </subcellularLocation>
</comment>
<dbReference type="PANTHER" id="PTHR13285">
    <property type="entry name" value="ACYLTRANSFERASE"/>
    <property type="match status" value="1"/>
</dbReference>
<dbReference type="InterPro" id="IPR051085">
    <property type="entry name" value="MB_O-acyltransferase"/>
</dbReference>
<gene>
    <name evidence="7" type="ORF">Clacol_002372</name>
</gene>
<dbReference type="InterPro" id="IPR004299">
    <property type="entry name" value="MBOAT_fam"/>
</dbReference>
<dbReference type="EMBL" id="BPWL01000003">
    <property type="protein sequence ID" value="GJJ08164.1"/>
    <property type="molecule type" value="Genomic_DNA"/>
</dbReference>
<keyword evidence="5 6" id="KW-0472">Membrane</keyword>
<evidence type="ECO:0008006" key="9">
    <source>
        <dbReference type="Google" id="ProtNLM"/>
    </source>
</evidence>
<evidence type="ECO:0000256" key="6">
    <source>
        <dbReference type="SAM" id="Phobius"/>
    </source>
</evidence>
<evidence type="ECO:0000313" key="7">
    <source>
        <dbReference type="EMBL" id="GJJ08164.1"/>
    </source>
</evidence>
<dbReference type="Pfam" id="PF00106">
    <property type="entry name" value="adh_short"/>
    <property type="match status" value="1"/>
</dbReference>
<feature type="transmembrane region" description="Helical" evidence="6">
    <location>
        <begin position="348"/>
        <end position="371"/>
    </location>
</feature>
<sequence>MPTDLRQERIIPLKLDIEEGSSSSSGFFQYLSSSWRQRGIANITVSTPTRSKFPSNISKSRWKTPEFIVYAIMFILVVPQMVRLPMQLSNVSHHNYPFFVRKLSRGWIFGRLVDNSDSQYRVVRNNLIPLSFAALVLFLTSRLYNRFRRISSTSSTNLHRIPFLACFSITVIIILHGFSTLKIATLLTLNYLIAKIHGSKNRSNKLVPALTWVFNLAILYLNEVYDGYRFASIHPSLKYMDEMCGVYPRWDVTFNITMLRLLSFNMDYHWALGSEYQPVDSSKLLSSKDRAKTPHDLELYNFTNYIVYVLYTPLFIGGPIMTFNDFIWQLRYSSLTEPETSRSAVLGYAIRFIFTLLTMEFILHYMYVVAIKDTKAWYGDSPMQLCMIGFWNLIIVWLKLLIFWRFSRLWALVDGINPPENMVRCMANNYSALGFWRGWHRSYNLWLTRYIYVPLGGSRQPIISTLLVFTFVALWHDLSFRLLAWGWLVSFFILPEILARWAFPFEKYGDFWWYRHLCAIGAVFNILLMMIANLVGFVLGIDGTKYMISQLVNTREDDMGNLSTQKFLHDQFMRLPEASTFNKDLTDKTVVITGATSGVGLEVAKHLTGLNPKKIILACRNLEKGQQVIKSLGIFCYVRAEVWLLDLTDFKTIISFAERFEREEEKLDLLIQNAGSWTKRYLTTVDGWEMILQTLYLGPVLLVLLLLPSLKKADAYIITPRIVLVGSESHYYVRKFPEGKESNILEKLNDKDYCIAKGK</sequence>
<dbReference type="PANTHER" id="PTHR13285:SF18">
    <property type="entry name" value="PROTEIN-CYSTEINE N-PALMITOYLTRANSFERASE RASP"/>
    <property type="match status" value="1"/>
</dbReference>
<keyword evidence="3 6" id="KW-0812">Transmembrane</keyword>
<feature type="transmembrane region" description="Helical" evidence="6">
    <location>
        <begin position="305"/>
        <end position="328"/>
    </location>
</feature>
<comment type="similarity">
    <text evidence="2">Belongs to the membrane-bound acyltransferase family.</text>
</comment>
<dbReference type="GO" id="GO:0005783">
    <property type="term" value="C:endoplasmic reticulum"/>
    <property type="evidence" value="ECO:0007669"/>
    <property type="project" value="TreeGrafter"/>
</dbReference>
<evidence type="ECO:0000256" key="2">
    <source>
        <dbReference type="ARBA" id="ARBA00010323"/>
    </source>
</evidence>
<dbReference type="SUPFAM" id="SSF51735">
    <property type="entry name" value="NAD(P)-binding Rossmann-fold domains"/>
    <property type="match status" value="1"/>
</dbReference>
<comment type="caution">
    <text evidence="7">The sequence shown here is derived from an EMBL/GenBank/DDBJ whole genome shotgun (WGS) entry which is preliminary data.</text>
</comment>
<dbReference type="InterPro" id="IPR002347">
    <property type="entry name" value="SDR_fam"/>
</dbReference>
<name>A0AAV5A4J0_9AGAM</name>